<comment type="caution">
    <text evidence="1">The sequence shown here is derived from an EMBL/GenBank/DDBJ whole genome shotgun (WGS) entry which is preliminary data.</text>
</comment>
<dbReference type="EMBL" id="JBHSGT010000041">
    <property type="protein sequence ID" value="MFC4710249.1"/>
    <property type="molecule type" value="Genomic_DNA"/>
</dbReference>
<evidence type="ECO:0000313" key="1">
    <source>
        <dbReference type="EMBL" id="MFC4710249.1"/>
    </source>
</evidence>
<reference evidence="2" key="1">
    <citation type="journal article" date="2019" name="Int. J. Syst. Evol. Microbiol.">
        <title>The Global Catalogue of Microorganisms (GCM) 10K type strain sequencing project: providing services to taxonomists for standard genome sequencing and annotation.</title>
        <authorList>
            <consortium name="The Broad Institute Genomics Platform"/>
            <consortium name="The Broad Institute Genome Sequencing Center for Infectious Disease"/>
            <person name="Wu L."/>
            <person name="Ma J."/>
        </authorList>
    </citation>
    <scope>NUCLEOTIDE SEQUENCE [LARGE SCALE GENOMIC DNA]</scope>
    <source>
        <strain evidence="2">CGMCC 1.19061</strain>
    </source>
</reference>
<keyword evidence="2" id="KW-1185">Reference proteome</keyword>
<protein>
    <submittedName>
        <fullName evidence="1">Uncharacterized protein</fullName>
    </submittedName>
</protein>
<dbReference type="Gene3D" id="1.10.3290.10">
    <property type="entry name" value="Fido-like domain"/>
    <property type="match status" value="1"/>
</dbReference>
<dbReference type="InterPro" id="IPR036597">
    <property type="entry name" value="Fido-like_dom_sf"/>
</dbReference>
<proteinExistence type="predicted"/>
<organism evidence="1 2">
    <name type="scientific">Enterococcus eurekensis</name>
    <dbReference type="NCBI Taxonomy" id="1159753"/>
    <lineage>
        <taxon>Bacteria</taxon>
        <taxon>Bacillati</taxon>
        <taxon>Bacillota</taxon>
        <taxon>Bacilli</taxon>
        <taxon>Lactobacillales</taxon>
        <taxon>Enterococcaceae</taxon>
        <taxon>Enterococcus</taxon>
    </lineage>
</organism>
<accession>A0ABV9M4A0</accession>
<gene>
    <name evidence="1" type="ORF">ACFO3L_06360</name>
</gene>
<evidence type="ECO:0000313" key="2">
    <source>
        <dbReference type="Proteomes" id="UP001596026"/>
    </source>
</evidence>
<dbReference type="Proteomes" id="UP001596026">
    <property type="component" value="Unassembled WGS sequence"/>
</dbReference>
<name>A0ABV9M4A0_9ENTE</name>
<dbReference type="RefSeq" id="WP_379964981.1">
    <property type="nucleotide sequence ID" value="NZ_JBHSGT010000041.1"/>
</dbReference>
<sequence length="45" mass="5201">MIDPYLIPNTNILKNKLNILDMDTLEKAEADITYLNQVSEKTYLS</sequence>